<dbReference type="PANTHER" id="PTHR13778:SF47">
    <property type="entry name" value="LIPOPOLYSACCHARIDE 1,3-GALACTOSYLTRANSFERASE"/>
    <property type="match status" value="1"/>
</dbReference>
<dbReference type="InterPro" id="IPR050748">
    <property type="entry name" value="Glycosyltrans_8_dom-fam"/>
</dbReference>
<dbReference type="GO" id="GO:0046872">
    <property type="term" value="F:metal ion binding"/>
    <property type="evidence" value="ECO:0007669"/>
    <property type="project" value="UniProtKB-KW"/>
</dbReference>
<name>A0AAX6I2M8_IRIPA</name>
<dbReference type="InterPro" id="IPR029044">
    <property type="entry name" value="Nucleotide-diphossugar_trans"/>
</dbReference>
<evidence type="ECO:0000256" key="4">
    <source>
        <dbReference type="ARBA" id="ARBA00022679"/>
    </source>
</evidence>
<dbReference type="Proteomes" id="UP001140949">
    <property type="component" value="Unassembled WGS sequence"/>
</dbReference>
<dbReference type="EMBL" id="JANAVB010005597">
    <property type="protein sequence ID" value="KAJ6847057.1"/>
    <property type="molecule type" value="Genomic_DNA"/>
</dbReference>
<comment type="pathway">
    <text evidence="1">Glycan metabolism; pectin biosynthesis.</text>
</comment>
<keyword evidence="3" id="KW-0328">Glycosyltransferase</keyword>
<protein>
    <recommendedName>
        <fullName evidence="6">Hexosyltransferase</fullName>
        <ecNumber evidence="6">2.4.1.-</ecNumber>
    </recommendedName>
</protein>
<evidence type="ECO:0000256" key="1">
    <source>
        <dbReference type="ARBA" id="ARBA00004877"/>
    </source>
</evidence>
<keyword evidence="4" id="KW-0808">Transferase</keyword>
<dbReference type="InterPro" id="IPR002495">
    <property type="entry name" value="Glyco_trans_8"/>
</dbReference>
<feature type="region of interest" description="Disordered" evidence="7">
    <location>
        <begin position="1"/>
        <end position="35"/>
    </location>
</feature>
<dbReference type="EC" id="2.4.1.-" evidence="6"/>
<gene>
    <name evidence="8" type="ORF">M6B38_284620</name>
</gene>
<evidence type="ECO:0000256" key="7">
    <source>
        <dbReference type="SAM" id="MobiDB-lite"/>
    </source>
</evidence>
<accession>A0AAX6I2M8</accession>
<keyword evidence="5" id="KW-0479">Metal-binding</keyword>
<dbReference type="PANTHER" id="PTHR13778">
    <property type="entry name" value="GLYCOSYLTRANSFERASE 8 DOMAIN-CONTAINING PROTEIN"/>
    <property type="match status" value="1"/>
</dbReference>
<evidence type="ECO:0000256" key="6">
    <source>
        <dbReference type="RuleBase" id="RU362027"/>
    </source>
</evidence>
<comment type="similarity">
    <text evidence="2 6">Belongs to the glycosyltransferase 8 family.</text>
</comment>
<reference evidence="8" key="1">
    <citation type="journal article" date="2023" name="GigaByte">
        <title>Genome assembly of the bearded iris, Iris pallida Lam.</title>
        <authorList>
            <person name="Bruccoleri R.E."/>
            <person name="Oakeley E.J."/>
            <person name="Faust A.M.E."/>
            <person name="Altorfer M."/>
            <person name="Dessus-Babus S."/>
            <person name="Burckhardt D."/>
            <person name="Oertli M."/>
            <person name="Naumann U."/>
            <person name="Petersen F."/>
            <person name="Wong J."/>
        </authorList>
    </citation>
    <scope>NUCLEOTIDE SEQUENCE</scope>
    <source>
        <strain evidence="8">GSM-AAB239-AS_SAM_17_03QT</strain>
    </source>
</reference>
<keyword evidence="9" id="KW-1185">Reference proteome</keyword>
<reference evidence="8" key="2">
    <citation type="submission" date="2023-04" db="EMBL/GenBank/DDBJ databases">
        <authorList>
            <person name="Bruccoleri R.E."/>
            <person name="Oakeley E.J."/>
            <person name="Faust A.-M."/>
            <person name="Dessus-Babus S."/>
            <person name="Altorfer M."/>
            <person name="Burckhardt D."/>
            <person name="Oertli M."/>
            <person name="Naumann U."/>
            <person name="Petersen F."/>
            <person name="Wong J."/>
        </authorList>
    </citation>
    <scope>NUCLEOTIDE SEQUENCE</scope>
    <source>
        <strain evidence="8">GSM-AAB239-AS_SAM_17_03QT</strain>
        <tissue evidence="8">Leaf</tissue>
    </source>
</reference>
<organism evidence="8 9">
    <name type="scientific">Iris pallida</name>
    <name type="common">Sweet iris</name>
    <dbReference type="NCBI Taxonomy" id="29817"/>
    <lineage>
        <taxon>Eukaryota</taxon>
        <taxon>Viridiplantae</taxon>
        <taxon>Streptophyta</taxon>
        <taxon>Embryophyta</taxon>
        <taxon>Tracheophyta</taxon>
        <taxon>Spermatophyta</taxon>
        <taxon>Magnoliopsida</taxon>
        <taxon>Liliopsida</taxon>
        <taxon>Asparagales</taxon>
        <taxon>Iridaceae</taxon>
        <taxon>Iridoideae</taxon>
        <taxon>Irideae</taxon>
        <taxon>Iris</taxon>
    </lineage>
</organism>
<evidence type="ECO:0000256" key="3">
    <source>
        <dbReference type="ARBA" id="ARBA00022676"/>
    </source>
</evidence>
<dbReference type="AlphaFoldDB" id="A0AAX6I2M8"/>
<evidence type="ECO:0000313" key="8">
    <source>
        <dbReference type="EMBL" id="KAJ6847057.1"/>
    </source>
</evidence>
<dbReference type="SUPFAM" id="SSF53448">
    <property type="entry name" value="Nucleotide-diphospho-sugar transferases"/>
    <property type="match status" value="1"/>
</dbReference>
<evidence type="ECO:0000313" key="9">
    <source>
        <dbReference type="Proteomes" id="UP001140949"/>
    </source>
</evidence>
<dbReference type="GO" id="GO:0016757">
    <property type="term" value="F:glycosyltransferase activity"/>
    <property type="evidence" value="ECO:0007669"/>
    <property type="project" value="UniProtKB-KW"/>
</dbReference>
<sequence>MSSSSSSGPGLHRRPVNPSASAAGGPLRPDVDPPPKPPRVLQLLSIALIVLLACLQLLPATHFRGPSGPGMGTTWIPFHSVPTSTEEVGDGRIHVVSWTDCLDLRALAVLANSTISNSRLAENVYFHFFLPEGEDEKLSYYKLKVLFPHFNLDIMGQKEVKEKLQTALPEWELLWPSLHELLPLIIPSITTSFSRFIYLSSDVIIKGHIEELFGVDLGPYAIASAEDCTKQLGDYVKIDIVNAIQRTAAKTWVSSEPYDAHACIPDFRVVLVDMKNVDKELVEAIPWWNKVLSLKDERHGRRSILPLH</sequence>
<comment type="caution">
    <text evidence="8">The sequence shown here is derived from an EMBL/GenBank/DDBJ whole genome shotgun (WGS) entry which is preliminary data.</text>
</comment>
<dbReference type="Gene3D" id="3.90.550.10">
    <property type="entry name" value="Spore Coat Polysaccharide Biosynthesis Protein SpsA, Chain A"/>
    <property type="match status" value="1"/>
</dbReference>
<evidence type="ECO:0000256" key="2">
    <source>
        <dbReference type="ARBA" id="ARBA00006351"/>
    </source>
</evidence>
<dbReference type="Pfam" id="PF01501">
    <property type="entry name" value="Glyco_transf_8"/>
    <property type="match status" value="1"/>
</dbReference>
<proteinExistence type="inferred from homology"/>
<dbReference type="GO" id="GO:0005794">
    <property type="term" value="C:Golgi apparatus"/>
    <property type="evidence" value="ECO:0007669"/>
    <property type="project" value="TreeGrafter"/>
</dbReference>
<evidence type="ECO:0000256" key="5">
    <source>
        <dbReference type="ARBA" id="ARBA00022723"/>
    </source>
</evidence>